<dbReference type="Proteomes" id="UP000824120">
    <property type="component" value="Chromosome 10"/>
</dbReference>
<name>A0A9J5X0E4_SOLCO</name>
<gene>
    <name evidence="1" type="ORF">H5410_051391</name>
</gene>
<protein>
    <submittedName>
        <fullName evidence="1">Uncharacterized protein</fullName>
    </submittedName>
</protein>
<keyword evidence="2" id="KW-1185">Reference proteome</keyword>
<evidence type="ECO:0000313" key="2">
    <source>
        <dbReference type="Proteomes" id="UP000824120"/>
    </source>
</evidence>
<dbReference type="EMBL" id="JACXVP010000010">
    <property type="protein sequence ID" value="KAG5580764.1"/>
    <property type="molecule type" value="Genomic_DNA"/>
</dbReference>
<sequence length="210" mass="23683">MSMKVIIKYAIIDIDLIRGHIHRIPHPEDLMSSKILLSQSLFPGLQIVDQDPYYWCADGSKMIAATVAISVADIMLISRTSVFHKKMVVSGITTSFEKQKPHSKWIVSLGWWQRRHVRPKTISKEGEKDPGTSGGKKKNTVKVAELVTLTALHVSCQFQMQNSCCEKNPFFHQIPLDQEGQIQLNPAGHFLQIWASLLLVEDMMVPSCES</sequence>
<accession>A0A9J5X0E4</accession>
<organism evidence="1 2">
    <name type="scientific">Solanum commersonii</name>
    <name type="common">Commerson's wild potato</name>
    <name type="synonym">Commerson's nightshade</name>
    <dbReference type="NCBI Taxonomy" id="4109"/>
    <lineage>
        <taxon>Eukaryota</taxon>
        <taxon>Viridiplantae</taxon>
        <taxon>Streptophyta</taxon>
        <taxon>Embryophyta</taxon>
        <taxon>Tracheophyta</taxon>
        <taxon>Spermatophyta</taxon>
        <taxon>Magnoliopsida</taxon>
        <taxon>eudicotyledons</taxon>
        <taxon>Gunneridae</taxon>
        <taxon>Pentapetalae</taxon>
        <taxon>asterids</taxon>
        <taxon>lamiids</taxon>
        <taxon>Solanales</taxon>
        <taxon>Solanaceae</taxon>
        <taxon>Solanoideae</taxon>
        <taxon>Solaneae</taxon>
        <taxon>Solanum</taxon>
    </lineage>
</organism>
<reference evidence="1 2" key="1">
    <citation type="submission" date="2020-09" db="EMBL/GenBank/DDBJ databases">
        <title>De no assembly of potato wild relative species, Solanum commersonii.</title>
        <authorList>
            <person name="Cho K."/>
        </authorList>
    </citation>
    <scope>NUCLEOTIDE SEQUENCE [LARGE SCALE GENOMIC DNA]</scope>
    <source>
        <strain evidence="1">LZ3.2</strain>
        <tissue evidence="1">Leaf</tissue>
    </source>
</reference>
<evidence type="ECO:0000313" key="1">
    <source>
        <dbReference type="EMBL" id="KAG5580764.1"/>
    </source>
</evidence>
<proteinExistence type="predicted"/>
<dbReference type="AlphaFoldDB" id="A0A9J5X0E4"/>
<comment type="caution">
    <text evidence="1">The sequence shown here is derived from an EMBL/GenBank/DDBJ whole genome shotgun (WGS) entry which is preliminary data.</text>
</comment>